<dbReference type="PROSITE" id="PS51257">
    <property type="entry name" value="PROKAR_LIPOPROTEIN"/>
    <property type="match status" value="1"/>
</dbReference>
<dbReference type="SMART" id="SM00060">
    <property type="entry name" value="FN3"/>
    <property type="match status" value="4"/>
</dbReference>
<protein>
    <submittedName>
        <fullName evidence="4">Fibronectin type III domain-containing protein</fullName>
    </submittedName>
</protein>
<evidence type="ECO:0000313" key="5">
    <source>
        <dbReference type="Proteomes" id="UP000322940"/>
    </source>
</evidence>
<dbReference type="Proteomes" id="UP000322940">
    <property type="component" value="Unassembled WGS sequence"/>
</dbReference>
<dbReference type="InterPro" id="IPR003961">
    <property type="entry name" value="FN3_dom"/>
</dbReference>
<feature type="chain" id="PRO_5030114478" evidence="2">
    <location>
        <begin position="19"/>
        <end position="431"/>
    </location>
</feature>
<organism evidence="4 5">
    <name type="scientific">Alistipes onderdonkii</name>
    <dbReference type="NCBI Taxonomy" id="328813"/>
    <lineage>
        <taxon>Bacteria</taxon>
        <taxon>Pseudomonadati</taxon>
        <taxon>Bacteroidota</taxon>
        <taxon>Bacteroidia</taxon>
        <taxon>Bacteroidales</taxon>
        <taxon>Rikenellaceae</taxon>
        <taxon>Alistipes</taxon>
    </lineage>
</organism>
<reference evidence="4 5" key="1">
    <citation type="journal article" date="2019" name="Nat. Med.">
        <title>A library of human gut bacterial isolates paired with longitudinal multiomics data enables mechanistic microbiome research.</title>
        <authorList>
            <person name="Poyet M."/>
            <person name="Groussin M."/>
            <person name="Gibbons S.M."/>
            <person name="Avila-Pacheco J."/>
            <person name="Jiang X."/>
            <person name="Kearney S.M."/>
            <person name="Perrotta A.R."/>
            <person name="Berdy B."/>
            <person name="Zhao S."/>
            <person name="Lieberman T.D."/>
            <person name="Swanson P.K."/>
            <person name="Smith M."/>
            <person name="Roesemann S."/>
            <person name="Alexander J.E."/>
            <person name="Rich S.A."/>
            <person name="Livny J."/>
            <person name="Vlamakis H."/>
            <person name="Clish C."/>
            <person name="Bullock K."/>
            <person name="Deik A."/>
            <person name="Scott J."/>
            <person name="Pierce K.A."/>
            <person name="Xavier R.J."/>
            <person name="Alm E.J."/>
        </authorList>
    </citation>
    <scope>NUCLEOTIDE SEQUENCE [LARGE SCALE GENOMIC DNA]</scope>
    <source>
        <strain evidence="4 5">BIOML-A266</strain>
    </source>
</reference>
<accession>A0A5B3IEU3</accession>
<dbReference type="SUPFAM" id="SSF49265">
    <property type="entry name" value="Fibronectin type III"/>
    <property type="match status" value="1"/>
</dbReference>
<dbReference type="EMBL" id="VVXH01000006">
    <property type="protein sequence ID" value="KAA2378834.1"/>
    <property type="molecule type" value="Genomic_DNA"/>
</dbReference>
<feature type="domain" description="Fibronectin type-III" evidence="3">
    <location>
        <begin position="118"/>
        <end position="186"/>
    </location>
</feature>
<feature type="domain" description="Fibronectin type-III" evidence="3">
    <location>
        <begin position="203"/>
        <end position="309"/>
    </location>
</feature>
<proteinExistence type="predicted"/>
<keyword evidence="2" id="KW-0732">Signal</keyword>
<feature type="domain" description="Fibronectin type-III" evidence="3">
    <location>
        <begin position="323"/>
        <end position="418"/>
    </location>
</feature>
<name>A0A5B3IEU3_9BACT</name>
<dbReference type="Gene3D" id="2.60.40.10">
    <property type="entry name" value="Immunoglobulins"/>
    <property type="match status" value="2"/>
</dbReference>
<dbReference type="CDD" id="cd00063">
    <property type="entry name" value="FN3"/>
    <property type="match status" value="2"/>
</dbReference>
<dbReference type="PANTHER" id="PTHR46708">
    <property type="entry name" value="TENASCIN"/>
    <property type="match status" value="1"/>
</dbReference>
<dbReference type="PANTHER" id="PTHR46708:SF2">
    <property type="entry name" value="FIBRONECTIN TYPE-III DOMAIN-CONTAINING PROTEIN"/>
    <property type="match status" value="1"/>
</dbReference>
<sequence>MKKKLLFSAFFVLGAAFAGCSDDEKPVDPVALAAPVLAEDAVTQVSVAVTWDAVENAASYACTLDGGAETTVTQPSVRFDGLEPGRSYTVKVKAVAGQEQYLDSEFAQITLTTLPATQLAAPVLSAGDATENSATVVWKAVPDAASYVYTVDGGEELTVTGLSAVVTGLESGMPATVRVKAVSGQVQFLDSEFAELTVAAAMEQNPFTLSAVETGMNSISVSVSPKSKTRTYYCGYALKSDFDKYASTEEFIGSVRRKLSASALIAGVSFEEYLAAQLVQGDHPFEFTGLKSETDYVVYAVGWYAPGDLLTTVLVSAPATTLPDASGEVTVTFENVASDGFDVVCTPDAAIEKYYVYVLKTSSLPMQVLMAGGLEAFKKEVMPTKDEYTGTQTIRKTGLAAGTSYSVCVLGISKSGSDFWIEATQKTEKAE</sequence>
<dbReference type="InterPro" id="IPR036116">
    <property type="entry name" value="FN3_sf"/>
</dbReference>
<evidence type="ECO:0000256" key="2">
    <source>
        <dbReference type="SAM" id="SignalP"/>
    </source>
</evidence>
<feature type="domain" description="Fibronectin type-III" evidence="3">
    <location>
        <begin position="29"/>
        <end position="99"/>
    </location>
</feature>
<dbReference type="InterPro" id="IPR050991">
    <property type="entry name" value="ECM_Regulatory_Proteins"/>
</dbReference>
<keyword evidence="1" id="KW-0677">Repeat</keyword>
<dbReference type="RefSeq" id="WP_130064947.1">
    <property type="nucleotide sequence ID" value="NZ_JADMQE010000004.1"/>
</dbReference>
<evidence type="ECO:0000259" key="3">
    <source>
        <dbReference type="SMART" id="SM00060"/>
    </source>
</evidence>
<dbReference type="InterPro" id="IPR013783">
    <property type="entry name" value="Ig-like_fold"/>
</dbReference>
<comment type="caution">
    <text evidence="4">The sequence shown here is derived from an EMBL/GenBank/DDBJ whole genome shotgun (WGS) entry which is preliminary data.</text>
</comment>
<gene>
    <name evidence="4" type="ORF">F2Y10_07130</name>
</gene>
<evidence type="ECO:0000256" key="1">
    <source>
        <dbReference type="ARBA" id="ARBA00022737"/>
    </source>
</evidence>
<feature type="signal peptide" evidence="2">
    <location>
        <begin position="1"/>
        <end position="18"/>
    </location>
</feature>
<dbReference type="AlphaFoldDB" id="A0A5B3IEU3"/>
<evidence type="ECO:0000313" key="4">
    <source>
        <dbReference type="EMBL" id="KAA2378834.1"/>
    </source>
</evidence>